<comment type="caution">
    <text evidence="1">The sequence shown here is derived from an EMBL/GenBank/DDBJ whole genome shotgun (WGS) entry which is preliminary data.</text>
</comment>
<accession>A0A2G5UKT5</accession>
<name>A0A2G5UKT5_9PELO</name>
<evidence type="ECO:0000313" key="2">
    <source>
        <dbReference type="Proteomes" id="UP000230233"/>
    </source>
</evidence>
<dbReference type="OrthoDB" id="10372668at2759"/>
<protein>
    <submittedName>
        <fullName evidence="1">Uncharacterized protein</fullName>
    </submittedName>
</protein>
<evidence type="ECO:0000313" key="1">
    <source>
        <dbReference type="EMBL" id="PIC40063.1"/>
    </source>
</evidence>
<proteinExistence type="predicted"/>
<organism evidence="1 2">
    <name type="scientific">Caenorhabditis nigoni</name>
    <dbReference type="NCBI Taxonomy" id="1611254"/>
    <lineage>
        <taxon>Eukaryota</taxon>
        <taxon>Metazoa</taxon>
        <taxon>Ecdysozoa</taxon>
        <taxon>Nematoda</taxon>
        <taxon>Chromadorea</taxon>
        <taxon>Rhabditida</taxon>
        <taxon>Rhabditina</taxon>
        <taxon>Rhabditomorpha</taxon>
        <taxon>Rhabditoidea</taxon>
        <taxon>Rhabditidae</taxon>
        <taxon>Peloderinae</taxon>
        <taxon>Caenorhabditis</taxon>
    </lineage>
</organism>
<sequence length="166" mass="19742">MSVFFIPKSDVEKRRMECLKECRDIIILTAHKLEDSFHENGKETEIPLYITQWLDELVPKMEALDIKLNKEIILNVSRFTAFLRLANPEFRRDVFFFPIPTEYTLRNGNQNVPEEELPEDVAVKFPENLENLENIQEDFGNFQKNKNPAENFEYLNGEFKDYNDKF</sequence>
<dbReference type="EMBL" id="PDUG01000003">
    <property type="protein sequence ID" value="PIC40063.1"/>
    <property type="molecule type" value="Genomic_DNA"/>
</dbReference>
<reference evidence="2" key="1">
    <citation type="submission" date="2017-10" db="EMBL/GenBank/DDBJ databases">
        <title>Rapid genome shrinkage in a self-fertile nematode reveals novel sperm competition proteins.</title>
        <authorList>
            <person name="Yin D."/>
            <person name="Schwarz E.M."/>
            <person name="Thomas C.G."/>
            <person name="Felde R.L."/>
            <person name="Korf I.F."/>
            <person name="Cutter A.D."/>
            <person name="Schartner C.M."/>
            <person name="Ralston E.J."/>
            <person name="Meyer B.J."/>
            <person name="Haag E.S."/>
        </authorList>
    </citation>
    <scope>NUCLEOTIDE SEQUENCE [LARGE SCALE GENOMIC DNA]</scope>
    <source>
        <strain evidence="2">JU1422</strain>
    </source>
</reference>
<dbReference type="AlphaFoldDB" id="A0A2G5UKT5"/>
<keyword evidence="2" id="KW-1185">Reference proteome</keyword>
<gene>
    <name evidence="1" type="primary">Cnig_chr_III.g11544</name>
    <name evidence="1" type="ORF">B9Z55_011544</name>
</gene>
<dbReference type="Proteomes" id="UP000230233">
    <property type="component" value="Chromosome III"/>
</dbReference>